<accession>A0A8J4FHK5</accession>
<gene>
    <name evidence="6" type="ORF">Vretifemale_5184</name>
    <name evidence="7" type="ORF">Vretimale_7958</name>
</gene>
<dbReference type="InterPro" id="IPR002068">
    <property type="entry name" value="A-crystallin/Hsp20_dom"/>
</dbReference>
<dbReference type="InterPro" id="IPR044587">
    <property type="entry name" value="HSP21-like"/>
</dbReference>
<comment type="similarity">
    <text evidence="2 3">Belongs to the small heat shock protein (HSP20) family.</text>
</comment>
<dbReference type="SUPFAM" id="SSF49764">
    <property type="entry name" value="HSP20-like chaperones"/>
    <property type="match status" value="1"/>
</dbReference>
<dbReference type="Proteomes" id="UP000722791">
    <property type="component" value="Unassembled WGS sequence"/>
</dbReference>
<evidence type="ECO:0000259" key="5">
    <source>
        <dbReference type="PROSITE" id="PS01031"/>
    </source>
</evidence>
<dbReference type="EMBL" id="BNCQ01000013">
    <property type="protein sequence ID" value="GIM03268.1"/>
    <property type="molecule type" value="Genomic_DNA"/>
</dbReference>
<keyword evidence="8" id="KW-1185">Reference proteome</keyword>
<proteinExistence type="inferred from homology"/>
<dbReference type="EMBL" id="BNCP01000007">
    <property type="protein sequence ID" value="GIL75388.1"/>
    <property type="molecule type" value="Genomic_DNA"/>
</dbReference>
<comment type="caution">
    <text evidence="6">The sequence shown here is derived from an EMBL/GenBank/DDBJ whole genome shotgun (WGS) entry which is preliminary data.</text>
</comment>
<name>A0A8J4FHK5_9CHLO</name>
<dbReference type="CDD" id="cd06464">
    <property type="entry name" value="ACD_sHsps-like"/>
    <property type="match status" value="1"/>
</dbReference>
<feature type="region of interest" description="Disordered" evidence="4">
    <location>
        <begin position="192"/>
        <end position="232"/>
    </location>
</feature>
<protein>
    <recommendedName>
        <fullName evidence="5">SHSP domain-containing protein</fullName>
    </recommendedName>
</protein>
<organism evidence="6 8">
    <name type="scientific">Volvox reticuliferus</name>
    <dbReference type="NCBI Taxonomy" id="1737510"/>
    <lineage>
        <taxon>Eukaryota</taxon>
        <taxon>Viridiplantae</taxon>
        <taxon>Chlorophyta</taxon>
        <taxon>core chlorophytes</taxon>
        <taxon>Chlorophyceae</taxon>
        <taxon>CS clade</taxon>
        <taxon>Chlamydomonadales</taxon>
        <taxon>Volvocaceae</taxon>
        <taxon>Volvox</taxon>
    </lineage>
</organism>
<dbReference type="Proteomes" id="UP000747110">
    <property type="component" value="Unassembled WGS sequence"/>
</dbReference>
<keyword evidence="1" id="KW-0346">Stress response</keyword>
<evidence type="ECO:0000256" key="4">
    <source>
        <dbReference type="SAM" id="MobiDB-lite"/>
    </source>
</evidence>
<feature type="domain" description="SHSP" evidence="5">
    <location>
        <begin position="139"/>
        <end position="276"/>
    </location>
</feature>
<feature type="compositionally biased region" description="Basic and acidic residues" evidence="4">
    <location>
        <begin position="197"/>
        <end position="213"/>
    </location>
</feature>
<dbReference type="AlphaFoldDB" id="A0A8J4FHK5"/>
<sequence>MLSSISRSAVRLASHNNLEMLSKAAHSLPFAAQRAAAAPLPALSVLSRSFATVLTRAQKESNPVQCPGSSPRASSSLEARLLDMRTIMPPPFSRMADHMLQMQREMDSLMGAFGMPSSLMTDPWDIFDRAAAPLAARRGVGLGRMIPLDVSEDDKCYKVTAEVPGFDKSEIKVSLSEDGLLTMTGAHEEGSLAGAEVGKEGEAATKAEGEAAKEGGPPSRVPIRPRSRRHSFTQSIQLPEGVDLAAVTATTHHGVLTVRIPKVPEQAPKVRMVPVA</sequence>
<dbReference type="Gene3D" id="2.60.40.790">
    <property type="match status" value="1"/>
</dbReference>
<evidence type="ECO:0000256" key="3">
    <source>
        <dbReference type="RuleBase" id="RU003616"/>
    </source>
</evidence>
<dbReference type="OrthoDB" id="1245404at2759"/>
<evidence type="ECO:0000313" key="8">
    <source>
        <dbReference type="Proteomes" id="UP000747110"/>
    </source>
</evidence>
<reference evidence="6" key="1">
    <citation type="journal article" date="2021" name="Proc. Natl. Acad. Sci. U.S.A.">
        <title>Three genomes in the algal genus Volvox reveal the fate of a haploid sex-determining region after a transition to homothallism.</title>
        <authorList>
            <person name="Yamamoto K."/>
            <person name="Hamaji T."/>
            <person name="Kawai-Toyooka H."/>
            <person name="Matsuzaki R."/>
            <person name="Takahashi F."/>
            <person name="Nishimura Y."/>
            <person name="Kawachi M."/>
            <person name="Noguchi H."/>
            <person name="Minakuchi Y."/>
            <person name="Umen J.G."/>
            <person name="Toyoda A."/>
            <person name="Nozaki H."/>
        </authorList>
    </citation>
    <scope>NUCLEOTIDE SEQUENCE</scope>
    <source>
        <strain evidence="7">NIES-3785</strain>
        <strain evidence="6">NIES-3786</strain>
    </source>
</reference>
<dbReference type="PANTHER" id="PTHR46733:SF4">
    <property type="entry name" value="HEAT SHOCK PROTEIN 21, CHLOROPLASTIC"/>
    <property type="match status" value="1"/>
</dbReference>
<dbReference type="InterPro" id="IPR008978">
    <property type="entry name" value="HSP20-like_chaperone"/>
</dbReference>
<dbReference type="PANTHER" id="PTHR46733">
    <property type="entry name" value="26.5 KDA HEAT SHOCK PROTEIN, MITOCHONDRIAL"/>
    <property type="match status" value="1"/>
</dbReference>
<dbReference type="GO" id="GO:0009408">
    <property type="term" value="P:response to heat"/>
    <property type="evidence" value="ECO:0007669"/>
    <property type="project" value="InterPro"/>
</dbReference>
<evidence type="ECO:0000313" key="6">
    <source>
        <dbReference type="EMBL" id="GIL75388.1"/>
    </source>
</evidence>
<evidence type="ECO:0000313" key="7">
    <source>
        <dbReference type="EMBL" id="GIM03268.1"/>
    </source>
</evidence>
<dbReference type="Pfam" id="PF00011">
    <property type="entry name" value="HSP20"/>
    <property type="match status" value="1"/>
</dbReference>
<evidence type="ECO:0000256" key="1">
    <source>
        <dbReference type="ARBA" id="ARBA00023016"/>
    </source>
</evidence>
<dbReference type="PROSITE" id="PS01031">
    <property type="entry name" value="SHSP"/>
    <property type="match status" value="1"/>
</dbReference>
<evidence type="ECO:0000256" key="2">
    <source>
        <dbReference type="PROSITE-ProRule" id="PRU00285"/>
    </source>
</evidence>